<evidence type="ECO:0000313" key="1">
    <source>
        <dbReference type="EMBL" id="KAA6438043.1"/>
    </source>
</evidence>
<protein>
    <submittedName>
        <fullName evidence="1">Uncharacterized protein</fullName>
    </submittedName>
</protein>
<dbReference type="Proteomes" id="UP000323994">
    <property type="component" value="Unassembled WGS sequence"/>
</dbReference>
<dbReference type="PROSITE" id="PS51257">
    <property type="entry name" value="PROKAR_LIPOPROTEIN"/>
    <property type="match status" value="1"/>
</dbReference>
<dbReference type="EMBL" id="VBSN01000051">
    <property type="protein sequence ID" value="KAA6438043.1"/>
    <property type="molecule type" value="Genomic_DNA"/>
</dbReference>
<keyword evidence="2" id="KW-1185">Reference proteome</keyword>
<sequence>MRLALYILAFYTVILSCIPCQDEVLRVSYAGTEATINTSADHQDQGIVDLCSPFCICACCAGITLQEPVASLPEAISTSFFNDDAFAYTADSKGGRLASIWQPPRI</sequence>
<reference evidence="1 2" key="1">
    <citation type="submission" date="2019-05" db="EMBL/GenBank/DDBJ databases">
        <authorList>
            <person name="Qu J.-H."/>
        </authorList>
    </citation>
    <scope>NUCLEOTIDE SEQUENCE [LARGE SCALE GENOMIC DNA]</scope>
    <source>
        <strain evidence="1 2">NS28</strain>
    </source>
</reference>
<comment type="caution">
    <text evidence="1">The sequence shown here is derived from an EMBL/GenBank/DDBJ whole genome shotgun (WGS) entry which is preliminary data.</text>
</comment>
<accession>A0A5M8QUA1</accession>
<evidence type="ECO:0000313" key="2">
    <source>
        <dbReference type="Proteomes" id="UP000323994"/>
    </source>
</evidence>
<organism evidence="1 2">
    <name type="scientific">Dyadobacter flavalbus</name>
    <dbReference type="NCBI Taxonomy" id="2579942"/>
    <lineage>
        <taxon>Bacteria</taxon>
        <taxon>Pseudomonadati</taxon>
        <taxon>Bacteroidota</taxon>
        <taxon>Cytophagia</taxon>
        <taxon>Cytophagales</taxon>
        <taxon>Spirosomataceae</taxon>
        <taxon>Dyadobacter</taxon>
    </lineage>
</organism>
<dbReference type="AlphaFoldDB" id="A0A5M8QUA1"/>
<gene>
    <name evidence="1" type="ORF">FEM33_18840</name>
</gene>
<dbReference type="OrthoDB" id="997115at2"/>
<dbReference type="RefSeq" id="WP_139013554.1">
    <property type="nucleotide sequence ID" value="NZ_VBSN01000051.1"/>
</dbReference>
<dbReference type="InterPro" id="IPR046601">
    <property type="entry name" value="DUF6660"/>
</dbReference>
<name>A0A5M8QUA1_9BACT</name>
<dbReference type="Pfam" id="PF20365">
    <property type="entry name" value="DUF6660"/>
    <property type="match status" value="1"/>
</dbReference>
<proteinExistence type="predicted"/>